<keyword evidence="2" id="KW-0255">Endonuclease</keyword>
<dbReference type="InterPro" id="IPR003615">
    <property type="entry name" value="HNH_nuc"/>
</dbReference>
<organism evidence="2 3">
    <name type="scientific">Serratia nematodiphila</name>
    <dbReference type="NCBI Taxonomy" id="458197"/>
    <lineage>
        <taxon>Bacteria</taxon>
        <taxon>Pseudomonadati</taxon>
        <taxon>Pseudomonadota</taxon>
        <taxon>Gammaproteobacteria</taxon>
        <taxon>Enterobacterales</taxon>
        <taxon>Yersiniaceae</taxon>
        <taxon>Serratia</taxon>
    </lineage>
</organism>
<sequence>MRFFWVNIGGSVAEVLKGEFLWAPQYGINKTGNMFKPAGWETVKKVKEGDLIFCHKGRKIIGVATAVRDAYSAPRPEHRVAGPPHIAGTQVDLELTRLELPIDVSLFNQAFIRMHNQACLPRVFNKKGGCTENYMCEIPAPAAALIAGFISENLSINLHADTVEITREVGGEQERVIQARIGHGPYRDKMFKRWGNRCAVTGIAEPSILIASHIVAWSIATPEEKVDPHNGLPLIPNLDKLFDRGTISFADDGRLLYPQTKSSLLDELKIPLDANISGLSEKNRAYLRRHRARWGFEVEP</sequence>
<accession>A0A1G5LNL1</accession>
<dbReference type="Pfam" id="PF13391">
    <property type="entry name" value="HNH_2"/>
    <property type="match status" value="1"/>
</dbReference>
<keyword evidence="2" id="KW-0378">Hydrolase</keyword>
<keyword evidence="3" id="KW-1185">Reference proteome</keyword>
<gene>
    <name evidence="2" type="ORF">SAMN02927935_04631</name>
</gene>
<proteinExistence type="predicted"/>
<dbReference type="RefSeq" id="WP_015377615.1">
    <property type="nucleotide sequence ID" value="NZ_CBCSIN010000017.1"/>
</dbReference>
<protein>
    <submittedName>
        <fullName evidence="2">HNH endonuclease</fullName>
    </submittedName>
</protein>
<evidence type="ECO:0000259" key="1">
    <source>
        <dbReference type="Pfam" id="PF13391"/>
    </source>
</evidence>
<reference evidence="2 3" key="1">
    <citation type="submission" date="2016-10" db="EMBL/GenBank/DDBJ databases">
        <authorList>
            <person name="Varghese N."/>
            <person name="Submissions S."/>
        </authorList>
    </citation>
    <scope>NUCLEOTIDE SEQUENCE [LARGE SCALE GENOMIC DNA]</scope>
    <source>
        <strain evidence="2 3">CGMCC 1.6853</strain>
    </source>
</reference>
<dbReference type="Proteomes" id="UP000183031">
    <property type="component" value="Unassembled WGS sequence"/>
</dbReference>
<dbReference type="GO" id="GO:0004519">
    <property type="term" value="F:endonuclease activity"/>
    <property type="evidence" value="ECO:0007669"/>
    <property type="project" value="UniProtKB-KW"/>
</dbReference>
<feature type="domain" description="HNH nuclease" evidence="1">
    <location>
        <begin position="198"/>
        <end position="249"/>
    </location>
</feature>
<keyword evidence="2" id="KW-0540">Nuclease</keyword>
<comment type="caution">
    <text evidence="2">The sequence shown here is derived from an EMBL/GenBank/DDBJ whole genome shotgun (WGS) entry which is preliminary data.</text>
</comment>
<name>A0A1G5LNL1_9GAMM</name>
<dbReference type="EMBL" id="FMUT01000016">
    <property type="protein sequence ID" value="SCZ14483.1"/>
    <property type="molecule type" value="Genomic_DNA"/>
</dbReference>
<evidence type="ECO:0000313" key="3">
    <source>
        <dbReference type="Proteomes" id="UP000183031"/>
    </source>
</evidence>
<evidence type="ECO:0000313" key="2">
    <source>
        <dbReference type="EMBL" id="SCZ14483.1"/>
    </source>
</evidence>